<protein>
    <recommendedName>
        <fullName evidence="4">DUF4189 domain-containing protein</fullName>
    </recommendedName>
</protein>
<evidence type="ECO:0000313" key="3">
    <source>
        <dbReference type="Proteomes" id="UP001549031"/>
    </source>
</evidence>
<evidence type="ECO:0000256" key="1">
    <source>
        <dbReference type="SAM" id="SignalP"/>
    </source>
</evidence>
<dbReference type="RefSeq" id="WP_247243543.1">
    <property type="nucleotide sequence ID" value="NZ_JALJRA010000006.1"/>
</dbReference>
<organism evidence="2 3">
    <name type="scientific">Pseudorhizobium tarimense</name>
    <dbReference type="NCBI Taxonomy" id="1079109"/>
    <lineage>
        <taxon>Bacteria</taxon>
        <taxon>Pseudomonadati</taxon>
        <taxon>Pseudomonadota</taxon>
        <taxon>Alphaproteobacteria</taxon>
        <taxon>Hyphomicrobiales</taxon>
        <taxon>Rhizobiaceae</taxon>
        <taxon>Rhizobium/Agrobacterium group</taxon>
        <taxon>Pseudorhizobium</taxon>
    </lineage>
</organism>
<comment type="caution">
    <text evidence="2">The sequence shown here is derived from an EMBL/GenBank/DDBJ whole genome shotgun (WGS) entry which is preliminary data.</text>
</comment>
<keyword evidence="3" id="KW-1185">Reference proteome</keyword>
<accession>A0ABV2H4Z7</accession>
<dbReference type="EMBL" id="JBEPLJ010000006">
    <property type="protein sequence ID" value="MET3585589.1"/>
    <property type="molecule type" value="Genomic_DNA"/>
</dbReference>
<feature type="signal peptide" evidence="1">
    <location>
        <begin position="1"/>
        <end position="21"/>
    </location>
</feature>
<keyword evidence="1" id="KW-0732">Signal</keyword>
<proteinExistence type="predicted"/>
<gene>
    <name evidence="2" type="ORF">ABID21_001698</name>
</gene>
<reference evidence="2 3" key="1">
    <citation type="submission" date="2024-06" db="EMBL/GenBank/DDBJ databases">
        <title>Genomic Encyclopedia of Type Strains, Phase IV (KMG-IV): sequencing the most valuable type-strain genomes for metagenomic binning, comparative biology and taxonomic classification.</title>
        <authorList>
            <person name="Goeker M."/>
        </authorList>
    </citation>
    <scope>NUCLEOTIDE SEQUENCE [LARGE SCALE GENOMIC DNA]</scope>
    <source>
        <strain evidence="2 3">DSM 105042</strain>
    </source>
</reference>
<feature type="chain" id="PRO_5046710928" description="DUF4189 domain-containing protein" evidence="1">
    <location>
        <begin position="22"/>
        <end position="59"/>
    </location>
</feature>
<evidence type="ECO:0008006" key="4">
    <source>
        <dbReference type="Google" id="ProtNLM"/>
    </source>
</evidence>
<dbReference type="Proteomes" id="UP001549031">
    <property type="component" value="Unassembled WGS sequence"/>
</dbReference>
<name>A0ABV2H4Z7_9HYPH</name>
<evidence type="ECO:0000313" key="2">
    <source>
        <dbReference type="EMBL" id="MET3585589.1"/>
    </source>
</evidence>
<sequence>MNHFLKLIVVAALAGAVPVTAAVGQAAFDANEDPAEIYGYGVDVTEADDSEKTERALKA</sequence>